<dbReference type="InterPro" id="IPR004184">
    <property type="entry name" value="PFL_dom"/>
</dbReference>
<feature type="modified residue" description="Glycine radical" evidence="3">
    <location>
        <position position="741"/>
    </location>
</feature>
<dbReference type="InterPro" id="IPR001150">
    <property type="entry name" value="Gly_radical"/>
</dbReference>
<dbReference type="GO" id="GO:0008861">
    <property type="term" value="F:formate C-acetyltransferase activity"/>
    <property type="evidence" value="ECO:0007669"/>
    <property type="project" value="UniProtKB-EC"/>
</dbReference>
<keyword evidence="6" id="KW-0012">Acyltransferase</keyword>
<gene>
    <name evidence="6" type="ORF">GJ746_09715</name>
</gene>
<dbReference type="PROSITE" id="PS51554">
    <property type="entry name" value="PFL"/>
    <property type="match status" value="1"/>
</dbReference>
<dbReference type="Pfam" id="PF01228">
    <property type="entry name" value="Gly_radical"/>
    <property type="match status" value="1"/>
</dbReference>
<keyword evidence="1 3" id="KW-0556">Organic radical</keyword>
<dbReference type="Gene3D" id="3.20.70.20">
    <property type="match status" value="1"/>
</dbReference>
<dbReference type="InterPro" id="IPR051215">
    <property type="entry name" value="GRE"/>
</dbReference>
<dbReference type="EC" id="2.3.1.54" evidence="6"/>
<dbReference type="InterPro" id="IPR019777">
    <property type="entry name" value="Form_AcTrfase_GR_CS"/>
</dbReference>
<dbReference type="EMBL" id="CP046115">
    <property type="protein sequence ID" value="QGN37563.1"/>
    <property type="molecule type" value="Genomic_DNA"/>
</dbReference>
<dbReference type="RefSeq" id="WP_154680002.1">
    <property type="nucleotide sequence ID" value="NZ_CP046115.1"/>
</dbReference>
<dbReference type="AlphaFoldDB" id="A0A6B8MT60"/>
<evidence type="ECO:0000256" key="2">
    <source>
        <dbReference type="ARBA" id="ARBA00023239"/>
    </source>
</evidence>
<proteinExistence type="predicted"/>
<feature type="domain" description="Glycine radical" evidence="4">
    <location>
        <begin position="645"/>
        <end position="765"/>
    </location>
</feature>
<dbReference type="NCBIfam" id="TIGR01774">
    <property type="entry name" value="PFL2-3"/>
    <property type="match status" value="1"/>
</dbReference>
<evidence type="ECO:0000313" key="6">
    <source>
        <dbReference type="EMBL" id="QGN37563.1"/>
    </source>
</evidence>
<organism evidence="6 7">
    <name type="scientific">Klebsiella oxytoca</name>
    <dbReference type="NCBI Taxonomy" id="571"/>
    <lineage>
        <taxon>Bacteria</taxon>
        <taxon>Pseudomonadati</taxon>
        <taxon>Pseudomonadota</taxon>
        <taxon>Gammaproteobacteria</taxon>
        <taxon>Enterobacterales</taxon>
        <taxon>Enterobacteriaceae</taxon>
        <taxon>Klebsiella/Raoultella group</taxon>
        <taxon>Klebsiella</taxon>
    </lineage>
</organism>
<dbReference type="OrthoDB" id="9803969at2"/>
<dbReference type="InterPro" id="IPR010098">
    <property type="entry name" value="PFL2/GDeHydtase_fam"/>
</dbReference>
<keyword evidence="6" id="KW-0808">Transferase</keyword>
<name>A0A6B8MT60_KLEOX</name>
<keyword evidence="2" id="KW-0456">Lyase</keyword>
<dbReference type="GO" id="GO:0005829">
    <property type="term" value="C:cytosol"/>
    <property type="evidence" value="ECO:0007669"/>
    <property type="project" value="TreeGrafter"/>
</dbReference>
<evidence type="ECO:0000256" key="3">
    <source>
        <dbReference type="PROSITE-ProRule" id="PRU00493"/>
    </source>
</evidence>
<reference evidence="6 7" key="1">
    <citation type="submission" date="2019-11" db="EMBL/GenBank/DDBJ databases">
        <title>Isolation and Application of One Kind of P-Hydroxybenzoic Acid Degrading Bacterium in Mitigating Cropping Obstacle of Cucumber.</title>
        <authorList>
            <person name="Wu F."/>
            <person name="An Y."/>
        </authorList>
    </citation>
    <scope>NUCLEOTIDE SEQUENCE [LARGE SCALE GENOMIC DNA]</scope>
    <source>
        <strain evidence="6 7">P620</strain>
    </source>
</reference>
<dbReference type="PROSITE" id="PS00850">
    <property type="entry name" value="GLY_RADICAL_1"/>
    <property type="match status" value="1"/>
</dbReference>
<accession>A0A6B8MT60</accession>
<dbReference type="SUPFAM" id="SSF51998">
    <property type="entry name" value="PFL-like glycyl radical enzymes"/>
    <property type="match status" value="1"/>
</dbReference>
<sequence length="765" mass="86402">MTNRTQRLKDRLFANPREISLERALLYTASHKQTEGEPVMIRRAKATAWILDHVQISIRDDELIAGNRTIKPRAGIMSPEMDPYWLLKELDQFPTRPQDRFNISEEDKRIYREELFPYWENRSMKDFINAQMTDEVKNAVSTQIFSVNQTDKGQGHIIIDYPRLLENGLSALVSEIKAVIKQHPQNSFYQAVLILLEASQRHILRYAALADEMAAGCDDEQRRKELQTIAEISRHNALHRPEDFWQACQLFWYMNIILQYESNASSISLGRFDQYMLPYYQASLNRGQDPQFLKELLESLWVKCNDIVLLRSTSSARYFAGFPTGYTALLGGLTETGRSAVNILSFLSLDAYQNVRLPQPNLGVRVNELIDRPFLRKTAETIRLGTGIPQIFNDEVVIPAFLNRGVSLEDARDYSVVGCVELSIPGRTYGLHDIAMFNLLKVMEIVMLENESNPDITWDGLINQIRDKIRYYIKLMVEGSNICDIGHRDWAPVPLLSSFIEDCVQNGKDITEGGARYNFSGVQGIGIANLSDSLHALKGMVFEQKRLSFAELIAVLKANFQTPEGEKIRARLINRFEKYGNDIDEVDNISADLLRFYCKEVEQYQNPRGGQFTPGSYTVSAHVPLGSVVGATPDGRLAGEQLADGGLSPMLGQDAQGPTAVLKSVSKLDNYLLSNGTLLNVKFTPATLAGDSGLNKLADFLQAFTKLKLQHIQFNVVNADTLREAQQRPQDFAGLVVRVAGYSAFFVELSQEIQDDIIRRTAHQL</sequence>
<evidence type="ECO:0000313" key="7">
    <source>
        <dbReference type="Proteomes" id="UP000427108"/>
    </source>
</evidence>
<dbReference type="NCBIfam" id="NF007437">
    <property type="entry name" value="PRK09983.1"/>
    <property type="match status" value="1"/>
</dbReference>
<dbReference type="GO" id="GO:0016829">
    <property type="term" value="F:lyase activity"/>
    <property type="evidence" value="ECO:0007669"/>
    <property type="project" value="UniProtKB-KW"/>
</dbReference>
<protein>
    <submittedName>
        <fullName evidence="6">Formate C-acetyltransferase</fullName>
        <ecNumber evidence="6">2.3.1.54</ecNumber>
    </submittedName>
</protein>
<dbReference type="CDD" id="cd01677">
    <property type="entry name" value="PFL2_DhaB_BssA"/>
    <property type="match status" value="1"/>
</dbReference>
<dbReference type="PANTHER" id="PTHR43641:SF3">
    <property type="entry name" value="DEHYDRATASE PFLD-RELATED"/>
    <property type="match status" value="1"/>
</dbReference>
<evidence type="ECO:0000259" key="5">
    <source>
        <dbReference type="PROSITE" id="PS51554"/>
    </source>
</evidence>
<evidence type="ECO:0000259" key="4">
    <source>
        <dbReference type="PROSITE" id="PS51149"/>
    </source>
</evidence>
<dbReference type="Proteomes" id="UP000427108">
    <property type="component" value="Chromosome"/>
</dbReference>
<dbReference type="Pfam" id="PF02901">
    <property type="entry name" value="PFL-like"/>
    <property type="match status" value="1"/>
</dbReference>
<feature type="domain" description="PFL" evidence="5">
    <location>
        <begin position="3"/>
        <end position="637"/>
    </location>
</feature>
<dbReference type="PROSITE" id="PS51149">
    <property type="entry name" value="GLY_RADICAL_2"/>
    <property type="match status" value="1"/>
</dbReference>
<evidence type="ECO:0000256" key="1">
    <source>
        <dbReference type="ARBA" id="ARBA00022818"/>
    </source>
</evidence>
<dbReference type="PANTHER" id="PTHR43641">
    <property type="entry name" value="FORMATE ACETYLTRANSFERASE 3-RELATED"/>
    <property type="match status" value="1"/>
</dbReference>